<dbReference type="InterPro" id="IPR014729">
    <property type="entry name" value="Rossmann-like_a/b/a_fold"/>
</dbReference>
<dbReference type="HAMAP" id="MF_00041">
    <property type="entry name" value="Cys_tRNA_synth"/>
    <property type="match status" value="1"/>
</dbReference>
<feature type="binding site" evidence="12">
    <location>
        <position position="29"/>
    </location>
    <ligand>
        <name>Zn(2+)</name>
        <dbReference type="ChEBI" id="CHEBI:29105"/>
    </ligand>
</feature>
<evidence type="ECO:0000256" key="5">
    <source>
        <dbReference type="ARBA" id="ARBA00022598"/>
    </source>
</evidence>
<keyword evidence="7 12" id="KW-0547">Nucleotide-binding</keyword>
<feature type="binding site" evidence="12">
    <location>
        <position position="249"/>
    </location>
    <ligand>
        <name>Zn(2+)</name>
        <dbReference type="ChEBI" id="CHEBI:29105"/>
    </ligand>
</feature>
<evidence type="ECO:0000256" key="9">
    <source>
        <dbReference type="ARBA" id="ARBA00022840"/>
    </source>
</evidence>
<evidence type="ECO:0000256" key="3">
    <source>
        <dbReference type="ARBA" id="ARBA00011245"/>
    </source>
</evidence>
<evidence type="ECO:0000256" key="4">
    <source>
        <dbReference type="ARBA" id="ARBA00022490"/>
    </source>
</evidence>
<evidence type="ECO:0000256" key="11">
    <source>
        <dbReference type="ARBA" id="ARBA00023146"/>
    </source>
</evidence>
<comment type="catalytic activity">
    <reaction evidence="12">
        <text>tRNA(Cys) + L-cysteine + ATP = L-cysteinyl-tRNA(Cys) + AMP + diphosphate</text>
        <dbReference type="Rhea" id="RHEA:17773"/>
        <dbReference type="Rhea" id="RHEA-COMP:9661"/>
        <dbReference type="Rhea" id="RHEA-COMP:9679"/>
        <dbReference type="ChEBI" id="CHEBI:30616"/>
        <dbReference type="ChEBI" id="CHEBI:33019"/>
        <dbReference type="ChEBI" id="CHEBI:35235"/>
        <dbReference type="ChEBI" id="CHEBI:78442"/>
        <dbReference type="ChEBI" id="CHEBI:78517"/>
        <dbReference type="ChEBI" id="CHEBI:456215"/>
        <dbReference type="EC" id="6.1.1.16"/>
    </reaction>
</comment>
<dbReference type="OrthoDB" id="9815130at2"/>
<dbReference type="Pfam" id="PF23493">
    <property type="entry name" value="CysS_C"/>
    <property type="match status" value="1"/>
</dbReference>
<dbReference type="Pfam" id="PF09190">
    <property type="entry name" value="DALR_2"/>
    <property type="match status" value="1"/>
</dbReference>
<dbReference type="CDD" id="cd00672">
    <property type="entry name" value="CysRS_core"/>
    <property type="match status" value="1"/>
</dbReference>
<evidence type="ECO:0000256" key="10">
    <source>
        <dbReference type="ARBA" id="ARBA00022917"/>
    </source>
</evidence>
<sequence>MGLKLYNTLTRQVEEFEPVQEGRVGMYVCGPTVYGHAHLGHAKSYVSFDVLARYLRYLGYSLTYVQNITDVGHLTDDADEGEDKLAVAARKEHKHPMELAEFYTASYFRDMDELNCVRPDISPRASGHIPEQIALVKKLLEKGFAYESNGSVYFDVARFNEYGKLSGRKLEDMQAGARIDVNPEKKNPADFAVWKKAEPNHIMQWDSPWGMGYPGWHLECSVMSMKYLGETVDIHGGGLENQFPHHECEIAQAEAVTGKPFVKYWLHNNMVTVNGTKMGKSLNNFILCSELFSGEHELLSRGYDPLAVRQLILNSHYRSPIDFSDAALTSAQSGYDRITDAVVAVRKQMGNAAEGEIDAEVAKQLEEAKAKFERAMNDDLNTAVALSVMFDLVKLSNKLLEDEKTTKGTLAAVDGMFRRLGGDVLGIVKDEYAQAGAGDEELLDHLIGMMIEQRQQARKNKDFATADGIRDKLSEFGILLEDKPGGASTWRRK</sequence>
<dbReference type="EC" id="6.1.1.16" evidence="12"/>
<dbReference type="InterPro" id="IPR024909">
    <property type="entry name" value="Cys-tRNA/MSH_ligase"/>
</dbReference>
<keyword evidence="10 12" id="KW-0648">Protein biosynthesis</keyword>
<dbReference type="InterPro" id="IPR009080">
    <property type="entry name" value="tRNAsynth_Ia_anticodon-bd"/>
</dbReference>
<dbReference type="EMBL" id="CP019791">
    <property type="protein sequence ID" value="AQT67633.1"/>
    <property type="molecule type" value="Genomic_DNA"/>
</dbReference>
<feature type="short sequence motif" description="'KMSKS' region" evidence="12">
    <location>
        <begin position="277"/>
        <end position="281"/>
    </location>
</feature>
<feature type="domain" description="Cysteinyl-tRNA synthetase class Ia DALR" evidence="13">
    <location>
        <begin position="371"/>
        <end position="443"/>
    </location>
</feature>
<proteinExistence type="inferred from homology"/>
<dbReference type="GO" id="GO:0005524">
    <property type="term" value="F:ATP binding"/>
    <property type="evidence" value="ECO:0007669"/>
    <property type="project" value="UniProtKB-UniRule"/>
</dbReference>
<evidence type="ECO:0000313" key="15">
    <source>
        <dbReference type="Proteomes" id="UP000189674"/>
    </source>
</evidence>
<keyword evidence="5 12" id="KW-0436">Ligase</keyword>
<comment type="subunit">
    <text evidence="3 12">Monomer.</text>
</comment>
<keyword evidence="8 12" id="KW-0862">Zinc</keyword>
<dbReference type="Proteomes" id="UP000189674">
    <property type="component" value="Chromosome"/>
</dbReference>
<keyword evidence="4 12" id="KW-0963">Cytoplasm</keyword>
<dbReference type="GO" id="GO:0006423">
    <property type="term" value="P:cysteinyl-tRNA aminoacylation"/>
    <property type="evidence" value="ECO:0007669"/>
    <property type="project" value="UniProtKB-UniRule"/>
</dbReference>
<comment type="cofactor">
    <cofactor evidence="12">
        <name>Zn(2+)</name>
        <dbReference type="ChEBI" id="CHEBI:29105"/>
    </cofactor>
    <text evidence="12">Binds 1 zinc ion per subunit.</text>
</comment>
<accession>A0A1U9NI77</accession>
<dbReference type="KEGG" id="alus:STSP2_00781"/>
<reference evidence="15" key="1">
    <citation type="submission" date="2017-02" db="EMBL/GenBank/DDBJ databases">
        <title>Comparative genomics and description of representatives of a novel lineage of planctomycetes thriving in anoxic sediments.</title>
        <authorList>
            <person name="Spring S."/>
            <person name="Bunk B."/>
            <person name="Sproer C."/>
        </authorList>
    </citation>
    <scope>NUCLEOTIDE SEQUENCE [LARGE SCALE GENOMIC DNA]</scope>
    <source>
        <strain evidence="15">ST-NAGAB-D1</strain>
    </source>
</reference>
<dbReference type="PANTHER" id="PTHR10890:SF3">
    <property type="entry name" value="CYSTEINE--TRNA LIGASE, CYTOPLASMIC"/>
    <property type="match status" value="1"/>
</dbReference>
<dbReference type="Gene3D" id="1.20.120.1910">
    <property type="entry name" value="Cysteine-tRNA ligase, C-terminal anti-codon recognition domain"/>
    <property type="match status" value="1"/>
</dbReference>
<dbReference type="GO" id="GO:0008270">
    <property type="term" value="F:zinc ion binding"/>
    <property type="evidence" value="ECO:0007669"/>
    <property type="project" value="UniProtKB-UniRule"/>
</dbReference>
<dbReference type="SMART" id="SM00840">
    <property type="entry name" value="DALR_2"/>
    <property type="match status" value="1"/>
</dbReference>
<dbReference type="InterPro" id="IPR056411">
    <property type="entry name" value="CysS_C"/>
</dbReference>
<dbReference type="NCBIfam" id="TIGR00435">
    <property type="entry name" value="cysS"/>
    <property type="match status" value="1"/>
</dbReference>
<evidence type="ECO:0000259" key="13">
    <source>
        <dbReference type="SMART" id="SM00840"/>
    </source>
</evidence>
<keyword evidence="6 12" id="KW-0479">Metal-binding</keyword>
<dbReference type="PRINTS" id="PR00983">
    <property type="entry name" value="TRNASYNTHCYS"/>
</dbReference>
<feature type="binding site" evidence="12">
    <location>
        <position position="280"/>
    </location>
    <ligand>
        <name>ATP</name>
        <dbReference type="ChEBI" id="CHEBI:30616"/>
    </ligand>
</feature>
<dbReference type="InterPro" id="IPR015273">
    <property type="entry name" value="Cys-tRNA-synt_Ia_DALR"/>
</dbReference>
<evidence type="ECO:0000256" key="6">
    <source>
        <dbReference type="ARBA" id="ARBA00022723"/>
    </source>
</evidence>
<name>A0A1U9NI77_9BACT</name>
<organism evidence="14 15">
    <name type="scientific">Anaerohalosphaera lusitana</name>
    <dbReference type="NCBI Taxonomy" id="1936003"/>
    <lineage>
        <taxon>Bacteria</taxon>
        <taxon>Pseudomonadati</taxon>
        <taxon>Planctomycetota</taxon>
        <taxon>Phycisphaerae</taxon>
        <taxon>Sedimentisphaerales</taxon>
        <taxon>Anaerohalosphaeraceae</taxon>
        <taxon>Anaerohalosphaera</taxon>
    </lineage>
</organism>
<comment type="similarity">
    <text evidence="2 12">Belongs to the class-I aminoacyl-tRNA synthetase family.</text>
</comment>
<feature type="binding site" evidence="12">
    <location>
        <position position="220"/>
    </location>
    <ligand>
        <name>Zn(2+)</name>
        <dbReference type="ChEBI" id="CHEBI:29105"/>
    </ligand>
</feature>
<keyword evidence="15" id="KW-1185">Reference proteome</keyword>
<dbReference type="RefSeq" id="WP_146659982.1">
    <property type="nucleotide sequence ID" value="NZ_CP019791.1"/>
</dbReference>
<feature type="short sequence motif" description="'HIGH' region" evidence="12">
    <location>
        <begin position="31"/>
        <end position="41"/>
    </location>
</feature>
<keyword evidence="9 12" id="KW-0067">ATP-binding</keyword>
<dbReference type="STRING" id="1936003.STSP2_00781"/>
<dbReference type="InterPro" id="IPR015803">
    <property type="entry name" value="Cys-tRNA-ligase"/>
</dbReference>
<dbReference type="PANTHER" id="PTHR10890">
    <property type="entry name" value="CYSTEINYL-TRNA SYNTHETASE"/>
    <property type="match status" value="1"/>
</dbReference>
<gene>
    <name evidence="12 14" type="primary">cysS</name>
    <name evidence="14" type="ORF">STSP2_00781</name>
</gene>
<dbReference type="SUPFAM" id="SSF47323">
    <property type="entry name" value="Anticodon-binding domain of a subclass of class I aminoacyl-tRNA synthetases"/>
    <property type="match status" value="1"/>
</dbReference>
<feature type="binding site" evidence="12">
    <location>
        <position position="245"/>
    </location>
    <ligand>
        <name>Zn(2+)</name>
        <dbReference type="ChEBI" id="CHEBI:29105"/>
    </ligand>
</feature>
<evidence type="ECO:0000256" key="8">
    <source>
        <dbReference type="ARBA" id="ARBA00022833"/>
    </source>
</evidence>
<dbReference type="Pfam" id="PF01406">
    <property type="entry name" value="tRNA-synt_1e"/>
    <property type="match status" value="1"/>
</dbReference>
<dbReference type="GO" id="GO:0004817">
    <property type="term" value="F:cysteine-tRNA ligase activity"/>
    <property type="evidence" value="ECO:0007669"/>
    <property type="project" value="UniProtKB-UniRule"/>
</dbReference>
<dbReference type="AlphaFoldDB" id="A0A1U9NI77"/>
<dbReference type="InterPro" id="IPR032678">
    <property type="entry name" value="tRNA-synt_1_cat_dom"/>
</dbReference>
<keyword evidence="11 12" id="KW-0030">Aminoacyl-tRNA synthetase</keyword>
<comment type="subcellular location">
    <subcellularLocation>
        <location evidence="1 12">Cytoplasm</location>
    </subcellularLocation>
</comment>
<evidence type="ECO:0000256" key="1">
    <source>
        <dbReference type="ARBA" id="ARBA00004496"/>
    </source>
</evidence>
<evidence type="ECO:0000313" key="14">
    <source>
        <dbReference type="EMBL" id="AQT67633.1"/>
    </source>
</evidence>
<evidence type="ECO:0000256" key="7">
    <source>
        <dbReference type="ARBA" id="ARBA00022741"/>
    </source>
</evidence>
<evidence type="ECO:0000256" key="2">
    <source>
        <dbReference type="ARBA" id="ARBA00005594"/>
    </source>
</evidence>
<dbReference type="GO" id="GO:0005829">
    <property type="term" value="C:cytosol"/>
    <property type="evidence" value="ECO:0007669"/>
    <property type="project" value="TreeGrafter"/>
</dbReference>
<evidence type="ECO:0000256" key="12">
    <source>
        <dbReference type="HAMAP-Rule" id="MF_00041"/>
    </source>
</evidence>
<protein>
    <recommendedName>
        <fullName evidence="12">Cysteine--tRNA ligase</fullName>
        <ecNumber evidence="12">6.1.1.16</ecNumber>
    </recommendedName>
    <alternativeName>
        <fullName evidence="12">Cysteinyl-tRNA synthetase</fullName>
        <shortName evidence="12">CysRS</shortName>
    </alternativeName>
</protein>
<dbReference type="Gene3D" id="3.40.50.620">
    <property type="entry name" value="HUPs"/>
    <property type="match status" value="1"/>
</dbReference>
<dbReference type="SUPFAM" id="SSF52374">
    <property type="entry name" value="Nucleotidylyl transferase"/>
    <property type="match status" value="1"/>
</dbReference>